<keyword evidence="1" id="KW-0677">Repeat</keyword>
<dbReference type="InterPro" id="IPR002110">
    <property type="entry name" value="Ankyrin_rpt"/>
</dbReference>
<dbReference type="PROSITE" id="PS50088">
    <property type="entry name" value="ANK_REPEAT"/>
    <property type="match status" value="1"/>
</dbReference>
<organism evidence="5 6">
    <name type="scientific">Penicillium fimorum</name>
    <dbReference type="NCBI Taxonomy" id="1882269"/>
    <lineage>
        <taxon>Eukaryota</taxon>
        <taxon>Fungi</taxon>
        <taxon>Dikarya</taxon>
        <taxon>Ascomycota</taxon>
        <taxon>Pezizomycotina</taxon>
        <taxon>Eurotiomycetes</taxon>
        <taxon>Eurotiomycetidae</taxon>
        <taxon>Eurotiales</taxon>
        <taxon>Aspergillaceae</taxon>
        <taxon>Penicillium</taxon>
    </lineage>
</organism>
<keyword evidence="2 3" id="KW-0040">ANK repeat</keyword>
<protein>
    <submittedName>
        <fullName evidence="5">Uncharacterized protein</fullName>
    </submittedName>
</protein>
<dbReference type="Proteomes" id="UP001149954">
    <property type="component" value="Unassembled WGS sequence"/>
</dbReference>
<feature type="coiled-coil region" evidence="4">
    <location>
        <begin position="502"/>
        <end position="556"/>
    </location>
</feature>
<dbReference type="OrthoDB" id="4367692at2759"/>
<dbReference type="PANTHER" id="PTHR24141:SF1">
    <property type="entry name" value="2-5A-DEPENDENT RIBONUCLEASE"/>
    <property type="match status" value="1"/>
</dbReference>
<dbReference type="AlphaFoldDB" id="A0A9W9Y441"/>
<dbReference type="GO" id="GO:0006396">
    <property type="term" value="P:RNA processing"/>
    <property type="evidence" value="ECO:0007669"/>
    <property type="project" value="TreeGrafter"/>
</dbReference>
<dbReference type="Pfam" id="PF12796">
    <property type="entry name" value="Ank_2"/>
    <property type="match status" value="1"/>
</dbReference>
<dbReference type="GO" id="GO:0004540">
    <property type="term" value="F:RNA nuclease activity"/>
    <property type="evidence" value="ECO:0007669"/>
    <property type="project" value="TreeGrafter"/>
</dbReference>
<evidence type="ECO:0000256" key="1">
    <source>
        <dbReference type="ARBA" id="ARBA00022737"/>
    </source>
</evidence>
<name>A0A9W9Y441_9EURO</name>
<dbReference type="GO" id="GO:0003723">
    <property type="term" value="F:RNA binding"/>
    <property type="evidence" value="ECO:0007669"/>
    <property type="project" value="TreeGrafter"/>
</dbReference>
<dbReference type="Gene3D" id="1.25.40.20">
    <property type="entry name" value="Ankyrin repeat-containing domain"/>
    <property type="match status" value="2"/>
</dbReference>
<evidence type="ECO:0000256" key="4">
    <source>
        <dbReference type="SAM" id="Coils"/>
    </source>
</evidence>
<keyword evidence="4" id="KW-0175">Coiled coil</keyword>
<evidence type="ECO:0000313" key="6">
    <source>
        <dbReference type="Proteomes" id="UP001149954"/>
    </source>
</evidence>
<evidence type="ECO:0000256" key="3">
    <source>
        <dbReference type="PROSITE-ProRule" id="PRU00023"/>
    </source>
</evidence>
<sequence>MQDEQFALFALFTREFGMTLEKEEQGLLIKCAAWIGEGRHLDLLDSILESGFDPSMTDSPPLKKWPAPCSPDWISEEFTQDPFFLEYLATLLKACPGECKIYGALVAYIDEQPGFAGSTPLQDAILTQSIGSVRLILSKIDRLDDNRNFLGQTPLHLATTDPELFGILLDAGYDMNGTDRWGITPLMYAAAMGIEQVVKMLVSKGADLSAPCEHLNRDFVHYASARGHWGLLLEIADTIQSFHDEESFQNYVSSCIFDLIFSTPWEENSRTTYFCRLLELSDDVNFTIEDLWTGTNNNNLLHYSRQPTDVQTLVRCGFRGFNQPNSRGQLPIFSIVQRVSNVDLTRCCLKNGIDVNHIDRDGRTVLFMLLPKLSSLTGATWDVIDSIKLCLAWGLDISLSDGCICPCLSHGCDTSSAFNLNFKSTIFRDLPSFVWAFEWLSLIEEFCSYESSKATLLSFIRRKYSEVIEITHFCCHGGYGVRTSPHWDYSSRIAPDDVDEILDEEEELIDRLEAVMQLHTSSNIQTLKSQLMMLLKEGYDKQFDEFENQRKRKAENLREQPKYDAIHKSDSFQNAVGLTNFQYSLVHSMAQYAFWLQHEHFRSKNCSPSVPVKDGWYERRLSWYTELMSIMQVPVQQIVQMMKEIHVTESRSEGIDRNDTSDQFYASIFRILSLSGNMGANI</sequence>
<keyword evidence="6" id="KW-1185">Reference proteome</keyword>
<dbReference type="EMBL" id="JAPWDS010000001">
    <property type="protein sequence ID" value="KAJ5519890.1"/>
    <property type="molecule type" value="Genomic_DNA"/>
</dbReference>
<proteinExistence type="predicted"/>
<reference evidence="5" key="2">
    <citation type="journal article" date="2023" name="IMA Fungus">
        <title>Comparative genomic study of the Penicillium genus elucidates a diverse pangenome and 15 lateral gene transfer events.</title>
        <authorList>
            <person name="Petersen C."/>
            <person name="Sorensen T."/>
            <person name="Nielsen M.R."/>
            <person name="Sondergaard T.E."/>
            <person name="Sorensen J.L."/>
            <person name="Fitzpatrick D.A."/>
            <person name="Frisvad J.C."/>
            <person name="Nielsen K.L."/>
        </authorList>
    </citation>
    <scope>NUCLEOTIDE SEQUENCE</scope>
    <source>
        <strain evidence="5">IBT 29495</strain>
    </source>
</reference>
<gene>
    <name evidence="5" type="ORF">N7463_000343</name>
</gene>
<dbReference type="SMART" id="SM00248">
    <property type="entry name" value="ANK"/>
    <property type="match status" value="4"/>
</dbReference>
<dbReference type="InterPro" id="IPR036770">
    <property type="entry name" value="Ankyrin_rpt-contain_sf"/>
</dbReference>
<dbReference type="PANTHER" id="PTHR24141">
    <property type="entry name" value="2-5A-DEPENDENT RIBONUCLEASE"/>
    <property type="match status" value="1"/>
</dbReference>
<accession>A0A9W9Y441</accession>
<reference evidence="5" key="1">
    <citation type="submission" date="2022-12" db="EMBL/GenBank/DDBJ databases">
        <authorList>
            <person name="Petersen C."/>
        </authorList>
    </citation>
    <scope>NUCLEOTIDE SEQUENCE</scope>
    <source>
        <strain evidence="5">IBT 29495</strain>
    </source>
</reference>
<comment type="caution">
    <text evidence="5">The sequence shown here is derived from an EMBL/GenBank/DDBJ whole genome shotgun (WGS) entry which is preliminary data.</text>
</comment>
<dbReference type="SUPFAM" id="SSF48403">
    <property type="entry name" value="Ankyrin repeat"/>
    <property type="match status" value="1"/>
</dbReference>
<feature type="repeat" description="ANK" evidence="3">
    <location>
        <begin position="181"/>
        <end position="213"/>
    </location>
</feature>
<evidence type="ECO:0000313" key="5">
    <source>
        <dbReference type="EMBL" id="KAJ5519890.1"/>
    </source>
</evidence>
<evidence type="ECO:0000256" key="2">
    <source>
        <dbReference type="ARBA" id="ARBA00023043"/>
    </source>
</evidence>
<dbReference type="PROSITE" id="PS50297">
    <property type="entry name" value="ANK_REP_REGION"/>
    <property type="match status" value="1"/>
</dbReference>